<organism evidence="3 4">
    <name type="scientific">Marinobacter salinisoli</name>
    <dbReference type="NCBI Taxonomy" id="2769486"/>
    <lineage>
        <taxon>Bacteria</taxon>
        <taxon>Pseudomonadati</taxon>
        <taxon>Pseudomonadota</taxon>
        <taxon>Gammaproteobacteria</taxon>
        <taxon>Pseudomonadales</taxon>
        <taxon>Marinobacteraceae</taxon>
        <taxon>Marinobacter</taxon>
    </lineage>
</organism>
<dbReference type="SUPFAM" id="SSF109604">
    <property type="entry name" value="HD-domain/PDEase-like"/>
    <property type="match status" value="1"/>
</dbReference>
<dbReference type="PROSITE" id="PS51832">
    <property type="entry name" value="HD_GYP"/>
    <property type="match status" value="1"/>
</dbReference>
<dbReference type="Pfam" id="PF11871">
    <property type="entry name" value="DUF3391"/>
    <property type="match status" value="1"/>
</dbReference>
<gene>
    <name evidence="3" type="ORF">LPB19_03110</name>
</gene>
<evidence type="ECO:0000313" key="3">
    <source>
        <dbReference type="EMBL" id="QSP95425.1"/>
    </source>
</evidence>
<dbReference type="InterPro" id="IPR003607">
    <property type="entry name" value="HD/PDEase_dom"/>
</dbReference>
<dbReference type="PANTHER" id="PTHR43155">
    <property type="entry name" value="CYCLIC DI-GMP PHOSPHODIESTERASE PA4108-RELATED"/>
    <property type="match status" value="1"/>
</dbReference>
<dbReference type="EMBL" id="CP071247">
    <property type="protein sequence ID" value="QSP95425.1"/>
    <property type="molecule type" value="Genomic_DNA"/>
</dbReference>
<dbReference type="InterPro" id="IPR021812">
    <property type="entry name" value="DUF3391"/>
</dbReference>
<dbReference type="InterPro" id="IPR006675">
    <property type="entry name" value="HDIG_dom"/>
</dbReference>
<keyword evidence="4" id="KW-1185">Reference proteome</keyword>
<dbReference type="CDD" id="cd00077">
    <property type="entry name" value="HDc"/>
    <property type="match status" value="1"/>
</dbReference>
<evidence type="ECO:0000256" key="1">
    <source>
        <dbReference type="SAM" id="MobiDB-lite"/>
    </source>
</evidence>
<feature type="region of interest" description="Disordered" evidence="1">
    <location>
        <begin position="1"/>
        <end position="22"/>
    </location>
</feature>
<evidence type="ECO:0000259" key="2">
    <source>
        <dbReference type="PROSITE" id="PS51832"/>
    </source>
</evidence>
<dbReference type="RefSeq" id="WP_206644664.1">
    <property type="nucleotide sequence ID" value="NZ_CP071247.1"/>
</dbReference>
<feature type="domain" description="HD-GYP" evidence="2">
    <location>
        <begin position="162"/>
        <end position="358"/>
    </location>
</feature>
<dbReference type="PANTHER" id="PTHR43155:SF2">
    <property type="entry name" value="CYCLIC DI-GMP PHOSPHODIESTERASE PA4108"/>
    <property type="match status" value="1"/>
</dbReference>
<proteinExistence type="predicted"/>
<sequence>MWFRRKSSKSTAPKLRPHPVREPMLTAESEPTLRRVRLPVDLLQRGMNIIKLDRPWTEVPVLFQGFILCDDAQAEILRQYCDWVLVEDEEERLNPIMDRMVDLKELASTPLPETCSLAEELPRAREAWTQGQSFIDKVTRDIASGEELDFDQARPFIQQCVESIQANASAMFWMSRIKSRDSYTAEHCLRVAIFSIAFARFIGVPDNDLEIVGMCGLLHDLGKLKVPESILNKPGELTAEEAEAMRAHTTLGYQLLREDRKLDPIISDVSSHHHERIDGQGYPHQLADWQISRFARLVSIVDAFDAITSDRCYRDGLSTSEAMSILYKNRGQQFDAGMVEAFIRMIGVYPPGSLVELSSGEVALVVATHPGRKLKPRVEILLDANKNPTPPRVVDLGTQTGNTSADTEIAHPLADGAFGISLRGRIQQLTANAFTHAL</sequence>
<dbReference type="Gene3D" id="1.10.3210.10">
    <property type="entry name" value="Hypothetical protein af1432"/>
    <property type="match status" value="1"/>
</dbReference>
<reference evidence="3 4" key="1">
    <citation type="submission" date="2021-03" db="EMBL/GenBank/DDBJ databases">
        <title>Genome sequencing of Marinobacter sp. LPB0319.</title>
        <authorList>
            <person name="Kim J."/>
        </authorList>
    </citation>
    <scope>NUCLEOTIDE SEQUENCE [LARGE SCALE GENOMIC DNA]</scope>
    <source>
        <strain evidence="3 4">LPB0319</strain>
    </source>
</reference>
<dbReference type="NCBIfam" id="TIGR00277">
    <property type="entry name" value="HDIG"/>
    <property type="match status" value="1"/>
</dbReference>
<dbReference type="InterPro" id="IPR037522">
    <property type="entry name" value="HD_GYP_dom"/>
</dbReference>
<name>A0ABX7MSR4_9GAMM</name>
<protein>
    <submittedName>
        <fullName evidence="3">HD-GYP domain-containing protein</fullName>
    </submittedName>
</protein>
<dbReference type="Proteomes" id="UP000663555">
    <property type="component" value="Chromosome"/>
</dbReference>
<dbReference type="SMART" id="SM00471">
    <property type="entry name" value="HDc"/>
    <property type="match status" value="1"/>
</dbReference>
<dbReference type="Pfam" id="PF13487">
    <property type="entry name" value="HD_5"/>
    <property type="match status" value="1"/>
</dbReference>
<accession>A0ABX7MSR4</accession>
<evidence type="ECO:0000313" key="4">
    <source>
        <dbReference type="Proteomes" id="UP000663555"/>
    </source>
</evidence>